<comment type="caution">
    <text evidence="2">The sequence shown here is derived from an EMBL/GenBank/DDBJ whole genome shotgun (WGS) entry which is preliminary data.</text>
</comment>
<accession>A0ABW2HHA0</accession>
<organism evidence="2 3">
    <name type="scientific">Microbacterium fluvii</name>
    <dbReference type="NCBI Taxonomy" id="415215"/>
    <lineage>
        <taxon>Bacteria</taxon>
        <taxon>Bacillati</taxon>
        <taxon>Actinomycetota</taxon>
        <taxon>Actinomycetes</taxon>
        <taxon>Micrococcales</taxon>
        <taxon>Microbacteriaceae</taxon>
        <taxon>Microbacterium</taxon>
    </lineage>
</organism>
<evidence type="ECO:0008006" key="4">
    <source>
        <dbReference type="Google" id="ProtNLM"/>
    </source>
</evidence>
<keyword evidence="1" id="KW-0472">Membrane</keyword>
<gene>
    <name evidence="2" type="ORF">ACFQRL_15450</name>
</gene>
<feature type="transmembrane region" description="Helical" evidence="1">
    <location>
        <begin position="52"/>
        <end position="76"/>
    </location>
</feature>
<evidence type="ECO:0000313" key="2">
    <source>
        <dbReference type="EMBL" id="MFC7270357.1"/>
    </source>
</evidence>
<feature type="transmembrane region" description="Helical" evidence="1">
    <location>
        <begin position="172"/>
        <end position="197"/>
    </location>
</feature>
<keyword evidence="3" id="KW-1185">Reference proteome</keyword>
<feature type="transmembrane region" description="Helical" evidence="1">
    <location>
        <begin position="217"/>
        <end position="240"/>
    </location>
</feature>
<feature type="transmembrane region" description="Helical" evidence="1">
    <location>
        <begin position="139"/>
        <end position="160"/>
    </location>
</feature>
<evidence type="ECO:0000313" key="3">
    <source>
        <dbReference type="Proteomes" id="UP001596507"/>
    </source>
</evidence>
<keyword evidence="1" id="KW-1133">Transmembrane helix</keyword>
<dbReference type="Proteomes" id="UP001596507">
    <property type="component" value="Unassembled WGS sequence"/>
</dbReference>
<proteinExistence type="predicted"/>
<feature type="transmembrane region" description="Helical" evidence="1">
    <location>
        <begin position="20"/>
        <end position="40"/>
    </location>
</feature>
<keyword evidence="1" id="KW-0812">Transmembrane</keyword>
<sequence length="254" mass="25883">MIDMEDAVSIGAEDLGGALLWVAIGLGVLLGIAALAVWAARRRGSTTIVLDATAAVARVWIAFVGLAAVFVMWRWLGGGTTWIPELPVTMAWPTALPCEQPVPPESVGTTLECASVQVVDATIANLPVATRAVLALGDLLSLALAAMPAVAVAVICHQALKGLPFGRAAGRMLMLTAVVVLVAGMGTELATSIGRSLAAGAVLPGPESGADVTTTGIFRLTVPLWPIGAALALAALGTVFRHGAVLQRETEGLV</sequence>
<evidence type="ECO:0000256" key="1">
    <source>
        <dbReference type="SAM" id="Phobius"/>
    </source>
</evidence>
<dbReference type="EMBL" id="JBHTBE010000004">
    <property type="protein sequence ID" value="MFC7270357.1"/>
    <property type="molecule type" value="Genomic_DNA"/>
</dbReference>
<name>A0ABW2HHA0_9MICO</name>
<reference evidence="3" key="1">
    <citation type="journal article" date="2019" name="Int. J. Syst. Evol. Microbiol.">
        <title>The Global Catalogue of Microorganisms (GCM) 10K type strain sequencing project: providing services to taxonomists for standard genome sequencing and annotation.</title>
        <authorList>
            <consortium name="The Broad Institute Genomics Platform"/>
            <consortium name="The Broad Institute Genome Sequencing Center for Infectious Disease"/>
            <person name="Wu L."/>
            <person name="Ma J."/>
        </authorList>
    </citation>
    <scope>NUCLEOTIDE SEQUENCE [LARGE SCALE GENOMIC DNA]</scope>
    <source>
        <strain evidence="3">CGMCC 1.15772</strain>
    </source>
</reference>
<protein>
    <recommendedName>
        <fullName evidence="4">DUF2975 domain-containing protein</fullName>
    </recommendedName>
</protein>